<accession>A0AAV9A163</accession>
<sequence>MIAYLHMQYSINLKALLVLLPPPTDYLISPDLHVKADLRVKCPGGGSWEALVRQGDGREGGTDVAKVETEGGEREGSVR</sequence>
<comment type="caution">
    <text evidence="2">The sequence shown here is derived from an EMBL/GenBank/DDBJ whole genome shotgun (WGS) entry which is preliminary data.</text>
</comment>
<gene>
    <name evidence="2" type="ORF">QJS04_geneDACA024146</name>
</gene>
<evidence type="ECO:0000313" key="2">
    <source>
        <dbReference type="EMBL" id="KAK1257265.1"/>
    </source>
</evidence>
<name>A0AAV9A163_ACOGR</name>
<feature type="region of interest" description="Disordered" evidence="1">
    <location>
        <begin position="51"/>
        <end position="79"/>
    </location>
</feature>
<dbReference type="Proteomes" id="UP001179952">
    <property type="component" value="Unassembled WGS sequence"/>
</dbReference>
<evidence type="ECO:0000313" key="3">
    <source>
        <dbReference type="Proteomes" id="UP001179952"/>
    </source>
</evidence>
<feature type="compositionally biased region" description="Basic and acidic residues" evidence="1">
    <location>
        <begin position="55"/>
        <end position="79"/>
    </location>
</feature>
<evidence type="ECO:0000256" key="1">
    <source>
        <dbReference type="SAM" id="MobiDB-lite"/>
    </source>
</evidence>
<proteinExistence type="predicted"/>
<reference evidence="2" key="2">
    <citation type="submission" date="2023-06" db="EMBL/GenBank/DDBJ databases">
        <authorList>
            <person name="Ma L."/>
            <person name="Liu K.-W."/>
            <person name="Li Z."/>
            <person name="Hsiao Y.-Y."/>
            <person name="Qi Y."/>
            <person name="Fu T."/>
            <person name="Tang G."/>
            <person name="Zhang D."/>
            <person name="Sun W.-H."/>
            <person name="Liu D.-K."/>
            <person name="Li Y."/>
            <person name="Chen G.-Z."/>
            <person name="Liu X.-D."/>
            <person name="Liao X.-Y."/>
            <person name="Jiang Y.-T."/>
            <person name="Yu X."/>
            <person name="Hao Y."/>
            <person name="Huang J."/>
            <person name="Zhao X.-W."/>
            <person name="Ke S."/>
            <person name="Chen Y.-Y."/>
            <person name="Wu W.-L."/>
            <person name="Hsu J.-L."/>
            <person name="Lin Y.-F."/>
            <person name="Huang M.-D."/>
            <person name="Li C.-Y."/>
            <person name="Huang L."/>
            <person name="Wang Z.-W."/>
            <person name="Zhao X."/>
            <person name="Zhong W.-Y."/>
            <person name="Peng D.-H."/>
            <person name="Ahmad S."/>
            <person name="Lan S."/>
            <person name="Zhang J.-S."/>
            <person name="Tsai W.-C."/>
            <person name="Van De Peer Y."/>
            <person name="Liu Z.-J."/>
        </authorList>
    </citation>
    <scope>NUCLEOTIDE SEQUENCE</scope>
    <source>
        <strain evidence="2">SCP</strain>
        <tissue evidence="2">Leaves</tissue>
    </source>
</reference>
<keyword evidence="3" id="KW-1185">Reference proteome</keyword>
<dbReference type="EMBL" id="JAUJYN010000051">
    <property type="protein sequence ID" value="KAK1257265.1"/>
    <property type="molecule type" value="Genomic_DNA"/>
</dbReference>
<protein>
    <submittedName>
        <fullName evidence="2">Uncharacterized protein</fullName>
    </submittedName>
</protein>
<reference evidence="2" key="1">
    <citation type="journal article" date="2023" name="Nat. Commun.">
        <title>Diploid and tetraploid genomes of Acorus and the evolution of monocots.</title>
        <authorList>
            <person name="Ma L."/>
            <person name="Liu K.W."/>
            <person name="Li Z."/>
            <person name="Hsiao Y.Y."/>
            <person name="Qi Y."/>
            <person name="Fu T."/>
            <person name="Tang G.D."/>
            <person name="Zhang D."/>
            <person name="Sun W.H."/>
            <person name="Liu D.K."/>
            <person name="Li Y."/>
            <person name="Chen G.Z."/>
            <person name="Liu X.D."/>
            <person name="Liao X.Y."/>
            <person name="Jiang Y.T."/>
            <person name="Yu X."/>
            <person name="Hao Y."/>
            <person name="Huang J."/>
            <person name="Zhao X.W."/>
            <person name="Ke S."/>
            <person name="Chen Y.Y."/>
            <person name="Wu W.L."/>
            <person name="Hsu J.L."/>
            <person name="Lin Y.F."/>
            <person name="Huang M.D."/>
            <person name="Li C.Y."/>
            <person name="Huang L."/>
            <person name="Wang Z.W."/>
            <person name="Zhao X."/>
            <person name="Zhong W.Y."/>
            <person name="Peng D.H."/>
            <person name="Ahmad S."/>
            <person name="Lan S."/>
            <person name="Zhang J.S."/>
            <person name="Tsai W.C."/>
            <person name="Van de Peer Y."/>
            <person name="Liu Z.J."/>
        </authorList>
    </citation>
    <scope>NUCLEOTIDE SEQUENCE</scope>
    <source>
        <strain evidence="2">SCP</strain>
    </source>
</reference>
<dbReference type="AlphaFoldDB" id="A0AAV9A163"/>
<organism evidence="2 3">
    <name type="scientific">Acorus gramineus</name>
    <name type="common">Dwarf sweet flag</name>
    <dbReference type="NCBI Taxonomy" id="55184"/>
    <lineage>
        <taxon>Eukaryota</taxon>
        <taxon>Viridiplantae</taxon>
        <taxon>Streptophyta</taxon>
        <taxon>Embryophyta</taxon>
        <taxon>Tracheophyta</taxon>
        <taxon>Spermatophyta</taxon>
        <taxon>Magnoliopsida</taxon>
        <taxon>Liliopsida</taxon>
        <taxon>Acoraceae</taxon>
        <taxon>Acorus</taxon>
    </lineage>
</organism>